<protein>
    <recommendedName>
        <fullName evidence="3">VWFA domain-containing protein</fullName>
    </recommendedName>
</protein>
<organism evidence="1 2">
    <name type="scientific">Ruminococcoides intestinale</name>
    <dbReference type="NCBI Taxonomy" id="3133162"/>
    <lineage>
        <taxon>Bacteria</taxon>
        <taxon>Bacillati</taxon>
        <taxon>Bacillota</taxon>
        <taxon>Clostridia</taxon>
        <taxon>Eubacteriales</taxon>
        <taxon>Oscillospiraceae</taxon>
        <taxon>Ruminococcoides</taxon>
    </lineage>
</organism>
<comment type="caution">
    <text evidence="1">The sequence shown here is derived from an EMBL/GenBank/DDBJ whole genome shotgun (WGS) entry which is preliminary data.</text>
</comment>
<evidence type="ECO:0000313" key="2">
    <source>
        <dbReference type="Proteomes" id="UP001490816"/>
    </source>
</evidence>
<dbReference type="RefSeq" id="WP_117949748.1">
    <property type="nucleotide sequence ID" value="NZ_JBBMEZ010000016.1"/>
</dbReference>
<proteinExistence type="predicted"/>
<dbReference type="InterPro" id="IPR036465">
    <property type="entry name" value="vWFA_dom_sf"/>
</dbReference>
<dbReference type="Proteomes" id="UP001490816">
    <property type="component" value="Unassembled WGS sequence"/>
</dbReference>
<name>A0ABV1F9M1_9FIRM</name>
<accession>A0ABV1F9M1</accession>
<evidence type="ECO:0000313" key="1">
    <source>
        <dbReference type="EMBL" id="MEQ2470065.1"/>
    </source>
</evidence>
<evidence type="ECO:0008006" key="3">
    <source>
        <dbReference type="Google" id="ProtNLM"/>
    </source>
</evidence>
<dbReference type="EMBL" id="JBBMEZ010000016">
    <property type="protein sequence ID" value="MEQ2470065.1"/>
    <property type="molecule type" value="Genomic_DNA"/>
</dbReference>
<reference evidence="1 2" key="1">
    <citation type="submission" date="2024-03" db="EMBL/GenBank/DDBJ databases">
        <title>Human intestinal bacterial collection.</title>
        <authorList>
            <person name="Pauvert C."/>
            <person name="Hitch T.C.A."/>
            <person name="Clavel T."/>
        </authorList>
    </citation>
    <scope>NUCLEOTIDE SEQUENCE [LARGE SCALE GENOMIC DNA]</scope>
    <source>
        <strain evidence="1 2">CLA-JM-H38</strain>
    </source>
</reference>
<gene>
    <name evidence="1" type="ORF">WMO39_06950</name>
</gene>
<sequence>MKAKNYNTITPFTHLNNNIVLRMPLVLLLDTTSSICKEHSKHLKTILTKIKNDLYKNFLNPDILDICVIGFDNTPRTLQEWCPIWNMSSAETKTNIITNIPSTIKYAVKEIRERKKLYTDLDIKPITPWIIILSDNPSNNIAKIVSIIQSIVAEKEIAFHILDIHHPNKDTYP</sequence>
<keyword evidence="2" id="KW-1185">Reference proteome</keyword>
<dbReference type="SUPFAM" id="SSF53300">
    <property type="entry name" value="vWA-like"/>
    <property type="match status" value="1"/>
</dbReference>